<keyword evidence="9 11" id="KW-0675">Receptor</keyword>
<gene>
    <name evidence="14" type="ORF">GDO78_017913</name>
</gene>
<comment type="subcellular location">
    <subcellularLocation>
        <location evidence="1 12">Cell membrane</location>
        <topology evidence="1 12">Multi-pass membrane protein</topology>
    </subcellularLocation>
</comment>
<accession>A0A8J6C2N7</accession>
<dbReference type="Pfam" id="PF13853">
    <property type="entry name" value="7tm_4"/>
    <property type="match status" value="1"/>
</dbReference>
<feature type="transmembrane region" description="Helical" evidence="12">
    <location>
        <begin position="187"/>
        <end position="208"/>
    </location>
</feature>
<feature type="transmembrane region" description="Helical" evidence="12">
    <location>
        <begin position="220"/>
        <end position="239"/>
    </location>
</feature>
<dbReference type="GO" id="GO:0005886">
    <property type="term" value="C:plasma membrane"/>
    <property type="evidence" value="ECO:0007669"/>
    <property type="project" value="UniProtKB-SubCell"/>
</dbReference>
<keyword evidence="4 11" id="KW-0812">Transmembrane</keyword>
<dbReference type="Gene3D" id="1.20.1070.10">
    <property type="entry name" value="Rhodopsin 7-helix transmembrane proteins"/>
    <property type="match status" value="1"/>
</dbReference>
<dbReference type="Proteomes" id="UP000770717">
    <property type="component" value="Unassembled WGS sequence"/>
</dbReference>
<comment type="caution">
    <text evidence="14">The sequence shown here is derived from an EMBL/GenBank/DDBJ whole genome shotgun (WGS) entry which is preliminary data.</text>
</comment>
<dbReference type="FunFam" id="1.20.1070.10:FF:000015">
    <property type="entry name" value="Olfactory receptor"/>
    <property type="match status" value="1"/>
</dbReference>
<evidence type="ECO:0000256" key="5">
    <source>
        <dbReference type="ARBA" id="ARBA00022725"/>
    </source>
</evidence>
<feature type="domain" description="G-protein coupled receptors family 1 profile" evidence="13">
    <location>
        <begin position="1"/>
        <end position="237"/>
    </location>
</feature>
<dbReference type="SUPFAM" id="SSF81321">
    <property type="entry name" value="Family A G protein-coupled receptor-like"/>
    <property type="match status" value="1"/>
</dbReference>
<feature type="transmembrane region" description="Helical" evidence="12">
    <location>
        <begin position="82"/>
        <end position="105"/>
    </location>
</feature>
<evidence type="ECO:0000256" key="6">
    <source>
        <dbReference type="ARBA" id="ARBA00022989"/>
    </source>
</evidence>
<keyword evidence="2 12" id="KW-1003">Cell membrane</keyword>
<evidence type="ECO:0000256" key="10">
    <source>
        <dbReference type="ARBA" id="ARBA00023224"/>
    </source>
</evidence>
<evidence type="ECO:0000256" key="9">
    <source>
        <dbReference type="ARBA" id="ARBA00023170"/>
    </source>
</evidence>
<dbReference type="PANTHER" id="PTHR26453">
    <property type="entry name" value="OLFACTORY RECEPTOR"/>
    <property type="match status" value="1"/>
</dbReference>
<evidence type="ECO:0000256" key="7">
    <source>
        <dbReference type="ARBA" id="ARBA00023040"/>
    </source>
</evidence>
<keyword evidence="15" id="KW-1185">Reference proteome</keyword>
<dbReference type="PRINTS" id="PR00245">
    <property type="entry name" value="OLFACTORYR"/>
</dbReference>
<evidence type="ECO:0000313" key="15">
    <source>
        <dbReference type="Proteomes" id="UP000770717"/>
    </source>
</evidence>
<evidence type="ECO:0000256" key="1">
    <source>
        <dbReference type="ARBA" id="ARBA00004651"/>
    </source>
</evidence>
<dbReference type="PROSITE" id="PS50262">
    <property type="entry name" value="G_PROTEIN_RECEP_F1_2"/>
    <property type="match status" value="1"/>
</dbReference>
<evidence type="ECO:0000256" key="8">
    <source>
        <dbReference type="ARBA" id="ARBA00023136"/>
    </source>
</evidence>
<evidence type="ECO:0000256" key="11">
    <source>
        <dbReference type="RuleBase" id="RU000688"/>
    </source>
</evidence>
<comment type="similarity">
    <text evidence="11">Belongs to the G-protein coupled receptor 1 family.</text>
</comment>
<dbReference type="EMBL" id="WNTK01027951">
    <property type="protein sequence ID" value="KAG9461152.1"/>
    <property type="molecule type" value="Genomic_DNA"/>
</dbReference>
<evidence type="ECO:0000256" key="3">
    <source>
        <dbReference type="ARBA" id="ARBA00022606"/>
    </source>
</evidence>
<evidence type="ECO:0000256" key="12">
    <source>
        <dbReference type="RuleBase" id="RU363047"/>
    </source>
</evidence>
<reference evidence="14" key="1">
    <citation type="thesis" date="2020" institute="ProQuest LLC" country="789 East Eisenhower Parkway, Ann Arbor, MI, USA">
        <title>Comparative Genomics and Chromosome Evolution.</title>
        <authorList>
            <person name="Mudd A.B."/>
        </authorList>
    </citation>
    <scope>NUCLEOTIDE SEQUENCE</scope>
    <source>
        <strain evidence="14">HN-11 Male</strain>
        <tissue evidence="14">Kidney and liver</tissue>
    </source>
</reference>
<feature type="transmembrane region" description="Helical" evidence="12">
    <location>
        <begin position="126"/>
        <end position="144"/>
    </location>
</feature>
<keyword evidence="6 12" id="KW-1133">Transmembrane helix</keyword>
<keyword evidence="10 11" id="KW-0807">Transducer</keyword>
<protein>
    <recommendedName>
        <fullName evidence="12">Olfactory receptor</fullName>
    </recommendedName>
</protein>
<dbReference type="PROSITE" id="PS00237">
    <property type="entry name" value="G_PROTEIN_RECEP_F1_1"/>
    <property type="match status" value="1"/>
</dbReference>
<dbReference type="PRINTS" id="PR00237">
    <property type="entry name" value="GPCRRHODOPSN"/>
</dbReference>
<keyword evidence="8 12" id="KW-0472">Membrane</keyword>
<dbReference type="InterPro" id="IPR017452">
    <property type="entry name" value="GPCR_Rhodpsn_7TM"/>
</dbReference>
<dbReference type="InterPro" id="IPR000725">
    <property type="entry name" value="Olfact_rcpt"/>
</dbReference>
<evidence type="ECO:0000256" key="2">
    <source>
        <dbReference type="ARBA" id="ARBA00022475"/>
    </source>
</evidence>
<proteinExistence type="inferred from homology"/>
<evidence type="ECO:0000313" key="14">
    <source>
        <dbReference type="EMBL" id="KAG9461152.1"/>
    </source>
</evidence>
<evidence type="ECO:0000259" key="13">
    <source>
        <dbReference type="PROSITE" id="PS50262"/>
    </source>
</evidence>
<keyword evidence="3 12" id="KW-0716">Sensory transduction</keyword>
<evidence type="ECO:0000256" key="4">
    <source>
        <dbReference type="ARBA" id="ARBA00022692"/>
    </source>
</evidence>
<dbReference type="GO" id="GO:0004930">
    <property type="term" value="F:G protein-coupled receptor activity"/>
    <property type="evidence" value="ECO:0007669"/>
    <property type="project" value="UniProtKB-KW"/>
</dbReference>
<dbReference type="GO" id="GO:0004984">
    <property type="term" value="F:olfactory receptor activity"/>
    <property type="evidence" value="ECO:0007669"/>
    <property type="project" value="InterPro"/>
</dbReference>
<feature type="transmembrane region" description="Helical" evidence="12">
    <location>
        <begin position="42"/>
        <end position="70"/>
    </location>
</feature>
<dbReference type="InterPro" id="IPR000276">
    <property type="entry name" value="GPCR_Rhodpsn"/>
</dbReference>
<dbReference type="OrthoDB" id="5950740at2759"/>
<sequence length="256" mass="28530">MMLGNQTQVVEFILTGFPQNICYSSGSLPKIMVDIFTRKRTISVIGCLTQINVGLFLGETECILLAVMAYDRYIAICFPLHYTIIMNRTACAYITAILWVGNLMVSTIPMNAKPLVFCEENTVDHFVCELIAIMSLACGNVAFYKTTIFILGLFTLLLPFVLIVLSYICIIYSVLKIRSAVGRSRAFSTCVSHLTVVCMYYGATITMYMAPNTFSPKQKYIALLYGAAAPTLNPLIYSLRNSDVKEALKKFLNTAF</sequence>
<feature type="transmembrane region" description="Helical" evidence="12">
    <location>
        <begin position="150"/>
        <end position="175"/>
    </location>
</feature>
<keyword evidence="7 11" id="KW-0297">G-protein coupled receptor</keyword>
<keyword evidence="5 12" id="KW-0552">Olfaction</keyword>
<name>A0A8J6C2N7_ELECQ</name>
<organism evidence="14 15">
    <name type="scientific">Eleutherodactylus coqui</name>
    <name type="common">Puerto Rican coqui</name>
    <dbReference type="NCBI Taxonomy" id="57060"/>
    <lineage>
        <taxon>Eukaryota</taxon>
        <taxon>Metazoa</taxon>
        <taxon>Chordata</taxon>
        <taxon>Craniata</taxon>
        <taxon>Vertebrata</taxon>
        <taxon>Euteleostomi</taxon>
        <taxon>Amphibia</taxon>
        <taxon>Batrachia</taxon>
        <taxon>Anura</taxon>
        <taxon>Neobatrachia</taxon>
        <taxon>Hyloidea</taxon>
        <taxon>Eleutherodactylidae</taxon>
        <taxon>Eleutherodactylinae</taxon>
        <taxon>Eleutherodactylus</taxon>
        <taxon>Eleutherodactylus</taxon>
    </lineage>
</organism>
<dbReference type="AlphaFoldDB" id="A0A8J6C2N7"/>